<feature type="domain" description="Dienelactone hydrolase" evidence="1">
    <location>
        <begin position="27"/>
        <end position="257"/>
    </location>
</feature>
<dbReference type="PANTHER" id="PTHR46623:SF6">
    <property type="entry name" value="ALPHA_BETA-HYDROLASES SUPERFAMILY PROTEIN"/>
    <property type="match status" value="1"/>
</dbReference>
<gene>
    <name evidence="2" type="ORF">VB739_09045</name>
</gene>
<proteinExistence type="predicted"/>
<dbReference type="EMBL" id="JAYGHY010000024">
    <property type="protein sequence ID" value="MEA5442695.1"/>
    <property type="molecule type" value="Genomic_DNA"/>
</dbReference>
<comment type="caution">
    <text evidence="2">The sequence shown here is derived from an EMBL/GenBank/DDBJ whole genome shotgun (WGS) entry which is preliminary data.</text>
</comment>
<evidence type="ECO:0000313" key="3">
    <source>
        <dbReference type="Proteomes" id="UP001302329"/>
    </source>
</evidence>
<dbReference type="Gene3D" id="3.40.50.1820">
    <property type="entry name" value="alpha/beta hydrolase"/>
    <property type="match status" value="1"/>
</dbReference>
<protein>
    <submittedName>
        <fullName evidence="2">Dienelactone hydrolase family protein</fullName>
        <ecNumber evidence="2">3.1.-.-</ecNumber>
    </submittedName>
</protein>
<dbReference type="InterPro" id="IPR002925">
    <property type="entry name" value="Dienelactn_hydro"/>
</dbReference>
<dbReference type="Pfam" id="PF01738">
    <property type="entry name" value="DLH"/>
    <property type="match status" value="1"/>
</dbReference>
<organism evidence="2 3">
    <name type="scientific">Cyanobium gracile UHCC 0281</name>
    <dbReference type="NCBI Taxonomy" id="3110309"/>
    <lineage>
        <taxon>Bacteria</taxon>
        <taxon>Bacillati</taxon>
        <taxon>Cyanobacteriota</taxon>
        <taxon>Cyanophyceae</taxon>
        <taxon>Synechococcales</taxon>
        <taxon>Prochlorococcaceae</taxon>
        <taxon>Cyanobium</taxon>
    </lineage>
</organism>
<dbReference type="InterPro" id="IPR029058">
    <property type="entry name" value="AB_hydrolase_fold"/>
</dbReference>
<dbReference type="SUPFAM" id="SSF53474">
    <property type="entry name" value="alpha/beta-Hydrolases"/>
    <property type="match status" value="1"/>
</dbReference>
<keyword evidence="3" id="KW-1185">Reference proteome</keyword>
<dbReference type="Proteomes" id="UP001302329">
    <property type="component" value="Unassembled WGS sequence"/>
</dbReference>
<accession>A0ABU5SW04</accession>
<name>A0ABU5SW04_9CYAN</name>
<dbReference type="EC" id="3.1.-.-" evidence="2"/>
<dbReference type="RefSeq" id="WP_323356743.1">
    <property type="nucleotide sequence ID" value="NZ_JAYGHY010000024.1"/>
</dbReference>
<evidence type="ECO:0000259" key="1">
    <source>
        <dbReference type="Pfam" id="PF01738"/>
    </source>
</evidence>
<dbReference type="GO" id="GO:0016787">
    <property type="term" value="F:hydrolase activity"/>
    <property type="evidence" value="ECO:0007669"/>
    <property type="project" value="UniProtKB-KW"/>
</dbReference>
<sequence>MSPSDSVASWLQIDPLRPDQVPLRCWWARPAGTPPRGGVLVLPEVFGINGWIRSVAQRLAEAGYGALAVPLYARTAPELELGYGPDDLALGRSHKERTRTDQLLSDVGLAADWLQQQLPASAAGLGCVGFCFGGHVALLAATLPAVAVTVDFYGAGVATGRPGGGPASLELLPSIGGTLLCVCGAGDPLIPPADVAAMETALSAANAARVLAEVPVQPHRLVLLEGGHGFMCSARPDHCPEAAEQGWSLLLEAFEQVLGAPGGRG</sequence>
<reference evidence="2 3" key="1">
    <citation type="submission" date="2023-12" db="EMBL/GenBank/DDBJ databases">
        <title>Baltic Sea Cyanobacteria.</title>
        <authorList>
            <person name="Delbaje E."/>
            <person name="Fewer D.P."/>
            <person name="Shishido T.K."/>
        </authorList>
    </citation>
    <scope>NUCLEOTIDE SEQUENCE [LARGE SCALE GENOMIC DNA]</scope>
    <source>
        <strain evidence="2 3">UHCC 0281</strain>
    </source>
</reference>
<keyword evidence="2" id="KW-0378">Hydrolase</keyword>
<dbReference type="PANTHER" id="PTHR46623">
    <property type="entry name" value="CARBOXYMETHYLENEBUTENOLIDASE-RELATED"/>
    <property type="match status" value="1"/>
</dbReference>
<dbReference type="InterPro" id="IPR051049">
    <property type="entry name" value="Dienelactone_hydrolase-like"/>
</dbReference>
<evidence type="ECO:0000313" key="2">
    <source>
        <dbReference type="EMBL" id="MEA5442695.1"/>
    </source>
</evidence>